<dbReference type="InterPro" id="IPR001608">
    <property type="entry name" value="Ala_racemase_N"/>
</dbReference>
<dbReference type="EMBL" id="FOYQ01000001">
    <property type="protein sequence ID" value="SFR37119.1"/>
    <property type="molecule type" value="Genomic_DNA"/>
</dbReference>
<comment type="similarity">
    <text evidence="4">Belongs to the alanine racemase family.</text>
</comment>
<feature type="binding site" evidence="4 6">
    <location>
        <position position="313"/>
    </location>
    <ligand>
        <name>substrate</name>
    </ligand>
</feature>
<dbReference type="CDD" id="cd00430">
    <property type="entry name" value="PLPDE_III_AR"/>
    <property type="match status" value="1"/>
</dbReference>
<dbReference type="NCBIfam" id="TIGR00492">
    <property type="entry name" value="alr"/>
    <property type="match status" value="1"/>
</dbReference>
<evidence type="ECO:0000256" key="2">
    <source>
        <dbReference type="ARBA" id="ARBA00022898"/>
    </source>
</evidence>
<dbReference type="PRINTS" id="PR00992">
    <property type="entry name" value="ALARACEMASE"/>
</dbReference>
<evidence type="ECO:0000256" key="1">
    <source>
        <dbReference type="ARBA" id="ARBA00001933"/>
    </source>
</evidence>
<dbReference type="Pfam" id="PF01168">
    <property type="entry name" value="Ala_racemase_N"/>
    <property type="match status" value="1"/>
</dbReference>
<evidence type="ECO:0000256" key="4">
    <source>
        <dbReference type="HAMAP-Rule" id="MF_01201"/>
    </source>
</evidence>
<gene>
    <name evidence="8" type="ORF">SAMN04490243_1231</name>
</gene>
<feature type="active site" description="Proton acceptor; specific for D-alanine" evidence="4">
    <location>
        <position position="38"/>
    </location>
</feature>
<accession>A0A1I6G4K3</accession>
<dbReference type="PANTHER" id="PTHR30511:SF0">
    <property type="entry name" value="ALANINE RACEMASE, CATABOLIC-RELATED"/>
    <property type="match status" value="1"/>
</dbReference>
<evidence type="ECO:0000256" key="3">
    <source>
        <dbReference type="ARBA" id="ARBA00023235"/>
    </source>
</evidence>
<evidence type="ECO:0000313" key="9">
    <source>
        <dbReference type="Proteomes" id="UP000199534"/>
    </source>
</evidence>
<reference evidence="8 9" key="1">
    <citation type="submission" date="2016-10" db="EMBL/GenBank/DDBJ databases">
        <authorList>
            <person name="de Groot N.N."/>
        </authorList>
    </citation>
    <scope>NUCLEOTIDE SEQUENCE [LARGE SCALE GENOMIC DNA]</scope>
    <source>
        <strain evidence="8 9">DSM 21019</strain>
    </source>
</reference>
<comment type="function">
    <text evidence="4">Catalyzes the interconversion of L-alanine and D-alanine. May also act on other amino acids.</text>
</comment>
<dbReference type="Gene3D" id="3.20.20.10">
    <property type="entry name" value="Alanine racemase"/>
    <property type="match status" value="1"/>
</dbReference>
<evidence type="ECO:0000256" key="6">
    <source>
        <dbReference type="PIRSR" id="PIRSR600821-52"/>
    </source>
</evidence>
<keyword evidence="3 4" id="KW-0413">Isomerase</keyword>
<feature type="modified residue" description="N6-(pyridoxal phosphate)lysine" evidence="4 5">
    <location>
        <position position="38"/>
    </location>
</feature>
<dbReference type="InterPro" id="IPR029066">
    <property type="entry name" value="PLP-binding_barrel"/>
</dbReference>
<feature type="domain" description="Alanine racemase C-terminal" evidence="7">
    <location>
        <begin position="243"/>
        <end position="367"/>
    </location>
</feature>
<dbReference type="OrthoDB" id="9801978at2"/>
<dbReference type="GO" id="GO:0005829">
    <property type="term" value="C:cytosol"/>
    <property type="evidence" value="ECO:0007669"/>
    <property type="project" value="TreeGrafter"/>
</dbReference>
<dbReference type="InterPro" id="IPR011079">
    <property type="entry name" value="Ala_racemase_C"/>
</dbReference>
<organism evidence="8 9">
    <name type="scientific">Robiginitalea myxolifaciens</name>
    <dbReference type="NCBI Taxonomy" id="400055"/>
    <lineage>
        <taxon>Bacteria</taxon>
        <taxon>Pseudomonadati</taxon>
        <taxon>Bacteroidota</taxon>
        <taxon>Flavobacteriia</taxon>
        <taxon>Flavobacteriales</taxon>
        <taxon>Flavobacteriaceae</taxon>
        <taxon>Robiginitalea</taxon>
    </lineage>
</organism>
<dbReference type="Proteomes" id="UP000199534">
    <property type="component" value="Unassembled WGS sequence"/>
</dbReference>
<comment type="catalytic activity">
    <reaction evidence="4">
        <text>L-alanine = D-alanine</text>
        <dbReference type="Rhea" id="RHEA:20249"/>
        <dbReference type="ChEBI" id="CHEBI:57416"/>
        <dbReference type="ChEBI" id="CHEBI:57972"/>
        <dbReference type="EC" id="5.1.1.1"/>
    </reaction>
</comment>
<comment type="cofactor">
    <cofactor evidence="1 4 5">
        <name>pyridoxal 5'-phosphate</name>
        <dbReference type="ChEBI" id="CHEBI:597326"/>
    </cofactor>
</comment>
<dbReference type="STRING" id="400055.SAMN04490243_1231"/>
<feature type="binding site" evidence="4 6">
    <location>
        <position position="136"/>
    </location>
    <ligand>
        <name>substrate</name>
    </ligand>
</feature>
<dbReference type="InterPro" id="IPR009006">
    <property type="entry name" value="Ala_racemase/Decarboxylase_C"/>
</dbReference>
<dbReference type="SUPFAM" id="SSF50621">
    <property type="entry name" value="Alanine racemase C-terminal domain-like"/>
    <property type="match status" value="1"/>
</dbReference>
<dbReference type="Pfam" id="PF00842">
    <property type="entry name" value="Ala_racemase_C"/>
    <property type="match status" value="1"/>
</dbReference>
<dbReference type="PANTHER" id="PTHR30511">
    <property type="entry name" value="ALANINE RACEMASE"/>
    <property type="match status" value="1"/>
</dbReference>
<comment type="pathway">
    <text evidence="4">Amino-acid biosynthesis; D-alanine biosynthesis; D-alanine from L-alanine: step 1/1.</text>
</comment>
<dbReference type="GO" id="GO:0030632">
    <property type="term" value="P:D-alanine biosynthetic process"/>
    <property type="evidence" value="ECO:0007669"/>
    <property type="project" value="UniProtKB-UniRule"/>
</dbReference>
<dbReference type="HAMAP" id="MF_01201">
    <property type="entry name" value="Ala_racemase"/>
    <property type="match status" value="1"/>
</dbReference>
<name>A0A1I6G4K3_9FLAO</name>
<dbReference type="SUPFAM" id="SSF51419">
    <property type="entry name" value="PLP-binding barrel"/>
    <property type="match status" value="1"/>
</dbReference>
<dbReference type="Gene3D" id="2.40.37.10">
    <property type="entry name" value="Lyase, Ornithine Decarboxylase, Chain A, domain 1"/>
    <property type="match status" value="1"/>
</dbReference>
<feature type="active site" description="Proton acceptor; specific for L-alanine" evidence="4">
    <location>
        <position position="264"/>
    </location>
</feature>
<dbReference type="EC" id="5.1.1.1" evidence="4"/>
<dbReference type="RefSeq" id="WP_092981512.1">
    <property type="nucleotide sequence ID" value="NZ_FOYQ01000001.1"/>
</dbReference>
<keyword evidence="2 4" id="KW-0663">Pyridoxal phosphate</keyword>
<dbReference type="SMART" id="SM01005">
    <property type="entry name" value="Ala_racemase_C"/>
    <property type="match status" value="1"/>
</dbReference>
<dbReference type="GO" id="GO:0030170">
    <property type="term" value="F:pyridoxal phosphate binding"/>
    <property type="evidence" value="ECO:0007669"/>
    <property type="project" value="UniProtKB-UniRule"/>
</dbReference>
<evidence type="ECO:0000313" key="8">
    <source>
        <dbReference type="EMBL" id="SFR37119.1"/>
    </source>
</evidence>
<dbReference type="InterPro" id="IPR000821">
    <property type="entry name" value="Ala_racemase"/>
</dbReference>
<dbReference type="UniPathway" id="UPA00042">
    <property type="reaction ID" value="UER00497"/>
</dbReference>
<evidence type="ECO:0000256" key="5">
    <source>
        <dbReference type="PIRSR" id="PIRSR600821-50"/>
    </source>
</evidence>
<dbReference type="AlphaFoldDB" id="A0A1I6G4K3"/>
<dbReference type="GO" id="GO:0008784">
    <property type="term" value="F:alanine racemase activity"/>
    <property type="evidence" value="ECO:0007669"/>
    <property type="project" value="UniProtKB-UniRule"/>
</dbReference>
<protein>
    <recommendedName>
        <fullName evidence="4">Alanine racemase</fullName>
        <ecNumber evidence="4">5.1.1.1</ecNumber>
    </recommendedName>
</protein>
<proteinExistence type="inferred from homology"/>
<evidence type="ECO:0000259" key="7">
    <source>
        <dbReference type="SMART" id="SM01005"/>
    </source>
</evidence>
<keyword evidence="9" id="KW-1185">Reference proteome</keyword>
<sequence>MSVDPLTCLEIDLDALEHNYHFLRSRLKPETNFLGVVKAYAYGSDSIAIARKLEALGADYLAVAFTREGIHLREAGISLPILVLHPQPADLKFLAEHRLEPNLYSPRLLKLFLSLAGETGLEHYPVHLEFNTGLNRVGFWENDVDWIAEALEGSSAIEICSVFSHLAASDDPKARDFTLRQIESFAAIVREVATKLPGKPFKHLLNTSGVLNYPEGQWDMVRCGIGLYGYGNAPQYDNALRPVARLRTHISQLHLIEPGEYVGYNMGYQSPKGGKIATLPVGHADGIGRQYGQERGSFIIGGQRAPIIGNVCMDMVMVEVSGIPCKEGDQALFFGPEISAETQASQAGTISYELLTGISQRIRREIIGG</sequence>